<dbReference type="PANTHER" id="PTHR23150:SF19">
    <property type="entry name" value="FORMYLGLYCINE-GENERATING ENZYME"/>
    <property type="match status" value="1"/>
</dbReference>
<comment type="caution">
    <text evidence="3">The sequence shown here is derived from an EMBL/GenBank/DDBJ whole genome shotgun (WGS) entry which is preliminary data.</text>
</comment>
<evidence type="ECO:0000313" key="3">
    <source>
        <dbReference type="EMBL" id="GHH61628.1"/>
    </source>
</evidence>
<reference evidence="3" key="1">
    <citation type="journal article" date="2014" name="Int. J. Syst. Evol. Microbiol.">
        <title>Complete genome sequence of Corynebacterium casei LMG S-19264T (=DSM 44701T), isolated from a smear-ripened cheese.</title>
        <authorList>
            <consortium name="US DOE Joint Genome Institute (JGI-PGF)"/>
            <person name="Walter F."/>
            <person name="Albersmeier A."/>
            <person name="Kalinowski J."/>
            <person name="Ruckert C."/>
        </authorList>
    </citation>
    <scope>NUCLEOTIDE SEQUENCE</scope>
    <source>
        <strain evidence="3">JCM 13306</strain>
    </source>
</reference>
<dbReference type="AlphaFoldDB" id="A0A919KK75"/>
<gene>
    <name evidence="3" type="ORF">GCM10009090_38240</name>
</gene>
<dbReference type="InterPro" id="IPR042095">
    <property type="entry name" value="SUMF_sf"/>
</dbReference>
<sequence length="344" mass="38845">MYDTLQMKPTLFLIFGSPVLLAMQAACATGQDQGIYPDETTHPIPKDLSAFKQPESLVADLKKIQTGTLQERIRALAEKSKRDQVFVEGGTFQMGDFGPLQSKEKLPWDGNSNSSPLHEVTLDSYSIGRYKVTLAEFDLYAEANKVATVQTEEIYTKELAGRPAWRTPDKPAGVTWEQADAYCKWVGKITGQLFALPTEAQWEYASRDRGRWIVYPTDNGKLEWNRNVPSHELVEAINGKRSGSPYRIALFPPNPLGLYDLAINSLDWVQDWYAEDWYERSNQTKNPTGPEIGTYKVQRSWPISDDRAAMTMVRQFDKPGAQTRPSGNLKSTIFYGFRCAVNNP</sequence>
<dbReference type="InterPro" id="IPR051043">
    <property type="entry name" value="Sulfatase_Mod_Factor_Kinase"/>
</dbReference>
<evidence type="ECO:0000256" key="1">
    <source>
        <dbReference type="SAM" id="SignalP"/>
    </source>
</evidence>
<dbReference type="InterPro" id="IPR005532">
    <property type="entry name" value="SUMF_dom"/>
</dbReference>
<feature type="chain" id="PRO_5036964711" description="Sulfatase-modifying factor enzyme-like domain-containing protein" evidence="1">
    <location>
        <begin position="29"/>
        <end position="344"/>
    </location>
</feature>
<evidence type="ECO:0000259" key="2">
    <source>
        <dbReference type="Pfam" id="PF03781"/>
    </source>
</evidence>
<keyword evidence="1" id="KW-0732">Signal</keyword>
<dbReference type="Proteomes" id="UP000623958">
    <property type="component" value="Unassembled WGS sequence"/>
</dbReference>
<reference evidence="3" key="2">
    <citation type="submission" date="2020-09" db="EMBL/GenBank/DDBJ databases">
        <authorList>
            <person name="Sun Q."/>
            <person name="Ohkuma M."/>
        </authorList>
    </citation>
    <scope>NUCLEOTIDE SEQUENCE</scope>
    <source>
        <strain evidence="3">JCM 13306</strain>
    </source>
</reference>
<keyword evidence="4" id="KW-1185">Reference proteome</keyword>
<feature type="domain" description="Sulfatase-modifying factor enzyme-like" evidence="2">
    <location>
        <begin position="82"/>
        <end position="340"/>
    </location>
</feature>
<feature type="signal peptide" evidence="1">
    <location>
        <begin position="1"/>
        <end position="28"/>
    </location>
</feature>
<dbReference type="GO" id="GO:0120147">
    <property type="term" value="F:formylglycine-generating oxidase activity"/>
    <property type="evidence" value="ECO:0007669"/>
    <property type="project" value="TreeGrafter"/>
</dbReference>
<dbReference type="PANTHER" id="PTHR23150">
    <property type="entry name" value="SULFATASE MODIFYING FACTOR 1, 2"/>
    <property type="match status" value="1"/>
</dbReference>
<accession>A0A919KK75</accession>
<protein>
    <recommendedName>
        <fullName evidence="2">Sulfatase-modifying factor enzyme-like domain-containing protein</fullName>
    </recommendedName>
</protein>
<dbReference type="Gene3D" id="3.90.1580.10">
    <property type="entry name" value="paralog of FGE (formylglycine-generating enzyme)"/>
    <property type="match status" value="1"/>
</dbReference>
<dbReference type="EMBL" id="BNBA01000072">
    <property type="protein sequence ID" value="GHH61628.1"/>
    <property type="molecule type" value="Genomic_DNA"/>
</dbReference>
<proteinExistence type="predicted"/>
<name>A0A919KK75_9XANT</name>
<dbReference type="SUPFAM" id="SSF56436">
    <property type="entry name" value="C-type lectin-like"/>
    <property type="match status" value="1"/>
</dbReference>
<organism evidence="3 4">
    <name type="scientific">Xanthomonas boreopolis</name>
    <dbReference type="NCBI Taxonomy" id="86183"/>
    <lineage>
        <taxon>Bacteria</taxon>
        <taxon>Pseudomonadati</taxon>
        <taxon>Pseudomonadota</taxon>
        <taxon>Gammaproteobacteria</taxon>
        <taxon>Lysobacterales</taxon>
        <taxon>Lysobacteraceae</taxon>
        <taxon>Xanthomonas</taxon>
    </lineage>
</organism>
<evidence type="ECO:0000313" key="4">
    <source>
        <dbReference type="Proteomes" id="UP000623958"/>
    </source>
</evidence>
<dbReference type="InterPro" id="IPR016187">
    <property type="entry name" value="CTDL_fold"/>
</dbReference>
<dbReference type="Pfam" id="PF03781">
    <property type="entry name" value="FGE-sulfatase"/>
    <property type="match status" value="1"/>
</dbReference>